<comment type="caution">
    <text evidence="2">The sequence shown here is derived from an EMBL/GenBank/DDBJ whole genome shotgun (WGS) entry which is preliminary data.</text>
</comment>
<dbReference type="EMBL" id="SPHZ02000004">
    <property type="protein sequence ID" value="KAF0921615.1"/>
    <property type="molecule type" value="Genomic_DNA"/>
</dbReference>
<gene>
    <name evidence="2" type="ORF">E2562_011367</name>
</gene>
<feature type="region of interest" description="Disordered" evidence="1">
    <location>
        <begin position="57"/>
        <end position="98"/>
    </location>
</feature>
<dbReference type="AlphaFoldDB" id="A0A6G1E932"/>
<keyword evidence="3" id="KW-1185">Reference proteome</keyword>
<name>A0A6G1E932_9ORYZ</name>
<reference evidence="2 3" key="1">
    <citation type="submission" date="2019-11" db="EMBL/GenBank/DDBJ databases">
        <title>Whole genome sequence of Oryza granulata.</title>
        <authorList>
            <person name="Li W."/>
        </authorList>
    </citation>
    <scope>NUCLEOTIDE SEQUENCE [LARGE SCALE GENOMIC DNA]</scope>
    <source>
        <strain evidence="3">cv. Menghai</strain>
        <tissue evidence="2">Leaf</tissue>
    </source>
</reference>
<dbReference type="Proteomes" id="UP000479710">
    <property type="component" value="Unassembled WGS sequence"/>
</dbReference>
<proteinExistence type="predicted"/>
<protein>
    <submittedName>
        <fullName evidence="2">Uncharacterized protein</fullName>
    </submittedName>
</protein>
<evidence type="ECO:0000313" key="3">
    <source>
        <dbReference type="Proteomes" id="UP000479710"/>
    </source>
</evidence>
<evidence type="ECO:0000313" key="2">
    <source>
        <dbReference type="EMBL" id="KAF0921615.1"/>
    </source>
</evidence>
<evidence type="ECO:0000256" key="1">
    <source>
        <dbReference type="SAM" id="MobiDB-lite"/>
    </source>
</evidence>
<feature type="compositionally biased region" description="Basic and acidic residues" evidence="1">
    <location>
        <begin position="88"/>
        <end position="98"/>
    </location>
</feature>
<organism evidence="2 3">
    <name type="scientific">Oryza meyeriana var. granulata</name>
    <dbReference type="NCBI Taxonomy" id="110450"/>
    <lineage>
        <taxon>Eukaryota</taxon>
        <taxon>Viridiplantae</taxon>
        <taxon>Streptophyta</taxon>
        <taxon>Embryophyta</taxon>
        <taxon>Tracheophyta</taxon>
        <taxon>Spermatophyta</taxon>
        <taxon>Magnoliopsida</taxon>
        <taxon>Liliopsida</taxon>
        <taxon>Poales</taxon>
        <taxon>Poaceae</taxon>
        <taxon>BOP clade</taxon>
        <taxon>Oryzoideae</taxon>
        <taxon>Oryzeae</taxon>
        <taxon>Oryzinae</taxon>
        <taxon>Oryza</taxon>
        <taxon>Oryza meyeriana</taxon>
    </lineage>
</organism>
<sequence length="98" mass="10407">MNYQEGQTECFITPEDAGDDALLGLGCGVGGERMLGRRPSCWPRGGSRETDAALSARVNRHGMRSRRRGVGPAGDHAESTMGRGAHGHGRDIKVCPST</sequence>
<accession>A0A6G1E932</accession>
<feature type="compositionally biased region" description="Basic residues" evidence="1">
    <location>
        <begin position="58"/>
        <end position="69"/>
    </location>
</feature>